<dbReference type="EMBL" id="LXQD01000317">
    <property type="protein sequence ID" value="RCJ24728.1"/>
    <property type="molecule type" value="Genomic_DNA"/>
</dbReference>
<keyword evidence="1" id="KW-0812">Transmembrane</keyword>
<proteinExistence type="predicted"/>
<dbReference type="AlphaFoldDB" id="A0A367QKJ9"/>
<evidence type="ECO:0000313" key="2">
    <source>
        <dbReference type="EMBL" id="RCJ24728.1"/>
    </source>
</evidence>
<dbReference type="Proteomes" id="UP000252107">
    <property type="component" value="Unassembled WGS sequence"/>
</dbReference>
<sequence>MQDSVFIIFIVFGFIWVLMGVVGLIALFKSEGQEIRFDKSGLIVFLPIIIPIAIVLLYQVVRTFILQ</sequence>
<keyword evidence="3" id="KW-1185">Reference proteome</keyword>
<feature type="transmembrane region" description="Helical" evidence="1">
    <location>
        <begin position="6"/>
        <end position="28"/>
    </location>
</feature>
<gene>
    <name evidence="2" type="ORF">A6770_03460</name>
</gene>
<keyword evidence="1" id="KW-1133">Transmembrane helix</keyword>
<comment type="caution">
    <text evidence="2">The sequence shown here is derived from an EMBL/GenBank/DDBJ whole genome shotgun (WGS) entry which is preliminary data.</text>
</comment>
<name>A0A367QKJ9_9NOSO</name>
<evidence type="ECO:0000313" key="3">
    <source>
        <dbReference type="Proteomes" id="UP000252107"/>
    </source>
</evidence>
<accession>A0A367QKJ9</accession>
<organism evidence="2 3">
    <name type="scientific">Nostoc minutum NIES-26</name>
    <dbReference type="NCBI Taxonomy" id="1844469"/>
    <lineage>
        <taxon>Bacteria</taxon>
        <taxon>Bacillati</taxon>
        <taxon>Cyanobacteriota</taxon>
        <taxon>Cyanophyceae</taxon>
        <taxon>Nostocales</taxon>
        <taxon>Nostocaceae</taxon>
        <taxon>Nostoc</taxon>
    </lineage>
</organism>
<protein>
    <submittedName>
        <fullName evidence="2">Uncharacterized protein</fullName>
    </submittedName>
</protein>
<reference evidence="2" key="1">
    <citation type="submission" date="2016-04" db="EMBL/GenBank/DDBJ databases">
        <authorList>
            <person name="Tabuchi Yagui T.R."/>
        </authorList>
    </citation>
    <scope>NUCLEOTIDE SEQUENCE [LARGE SCALE GENOMIC DNA]</scope>
    <source>
        <strain evidence="2">NIES-26</strain>
    </source>
</reference>
<feature type="transmembrane region" description="Helical" evidence="1">
    <location>
        <begin position="40"/>
        <end position="61"/>
    </location>
</feature>
<keyword evidence="1" id="KW-0472">Membrane</keyword>
<evidence type="ECO:0000256" key="1">
    <source>
        <dbReference type="SAM" id="Phobius"/>
    </source>
</evidence>